<dbReference type="Pfam" id="PF10502">
    <property type="entry name" value="Peptidase_S26"/>
    <property type="match status" value="1"/>
</dbReference>
<dbReference type="InterPro" id="IPR036286">
    <property type="entry name" value="LexA/Signal_pep-like_sf"/>
</dbReference>
<proteinExistence type="inferred from homology"/>
<keyword evidence="3" id="KW-0378">Hydrolase</keyword>
<name>A0A401ZRX7_9CHLR</name>
<dbReference type="InterPro" id="IPR000223">
    <property type="entry name" value="Pept_S26A_signal_pept_1"/>
</dbReference>
<evidence type="ECO:0000256" key="3">
    <source>
        <dbReference type="RuleBase" id="RU362042"/>
    </source>
</evidence>
<comment type="similarity">
    <text evidence="2 3">Belongs to the peptidase S26 family.</text>
</comment>
<dbReference type="GO" id="GO:0004252">
    <property type="term" value="F:serine-type endopeptidase activity"/>
    <property type="evidence" value="ECO:0007669"/>
    <property type="project" value="InterPro"/>
</dbReference>
<dbReference type="NCBIfam" id="TIGR02227">
    <property type="entry name" value="sigpep_I_bact"/>
    <property type="match status" value="1"/>
</dbReference>
<dbReference type="EMBL" id="BIFQ01000002">
    <property type="protein sequence ID" value="GCE09621.1"/>
    <property type="molecule type" value="Genomic_DNA"/>
</dbReference>
<keyword evidence="3" id="KW-0645">Protease</keyword>
<evidence type="ECO:0000313" key="5">
    <source>
        <dbReference type="EMBL" id="GCE09621.1"/>
    </source>
</evidence>
<dbReference type="CDD" id="cd06530">
    <property type="entry name" value="S26_SPase_I"/>
    <property type="match status" value="1"/>
</dbReference>
<evidence type="ECO:0000259" key="4">
    <source>
        <dbReference type="Pfam" id="PF10502"/>
    </source>
</evidence>
<sequence>MKRSHFAREIIELIAITLLLFVVIRFIIHGYHMQSTSMQPEVGSDAYVMVNRTSYMFTRPQRGDAVVIHYPPDPNTDIMARIIGLPGDDIKANGPHISVNGMVLNETYVQHPFNPESKEWKVPANSYFVLNDNRSMTDDSRRWGSVTNDMIVGKAIVVFWPVNSWHIISSHSTVFNQVKNTP</sequence>
<comment type="subcellular location">
    <subcellularLocation>
        <location evidence="1">Cell membrane</location>
        <topology evidence="1">Single-pass type II membrane protein</topology>
    </subcellularLocation>
    <subcellularLocation>
        <location evidence="3">Membrane</location>
        <topology evidence="3">Single-pass type II membrane protein</topology>
    </subcellularLocation>
</comment>
<dbReference type="PANTHER" id="PTHR43390:SF1">
    <property type="entry name" value="CHLOROPLAST PROCESSING PEPTIDASE"/>
    <property type="match status" value="1"/>
</dbReference>
<dbReference type="PANTHER" id="PTHR43390">
    <property type="entry name" value="SIGNAL PEPTIDASE I"/>
    <property type="match status" value="1"/>
</dbReference>
<dbReference type="Proteomes" id="UP000287224">
    <property type="component" value="Unassembled WGS sequence"/>
</dbReference>
<dbReference type="EC" id="3.4.21.89" evidence="3"/>
<dbReference type="Gene3D" id="2.10.109.10">
    <property type="entry name" value="Umud Fragment, subunit A"/>
    <property type="match status" value="1"/>
</dbReference>
<dbReference type="GO" id="GO:0009003">
    <property type="term" value="F:signal peptidase activity"/>
    <property type="evidence" value="ECO:0007669"/>
    <property type="project" value="UniProtKB-EC"/>
</dbReference>
<organism evidence="5 6">
    <name type="scientific">Dictyobacter aurantiacus</name>
    <dbReference type="NCBI Taxonomy" id="1936993"/>
    <lineage>
        <taxon>Bacteria</taxon>
        <taxon>Bacillati</taxon>
        <taxon>Chloroflexota</taxon>
        <taxon>Ktedonobacteria</taxon>
        <taxon>Ktedonobacterales</taxon>
        <taxon>Dictyobacteraceae</taxon>
        <taxon>Dictyobacter</taxon>
    </lineage>
</organism>
<dbReference type="InterPro" id="IPR019533">
    <property type="entry name" value="Peptidase_S26"/>
</dbReference>
<evidence type="ECO:0000313" key="6">
    <source>
        <dbReference type="Proteomes" id="UP000287224"/>
    </source>
</evidence>
<keyword evidence="3" id="KW-0812">Transmembrane</keyword>
<evidence type="ECO:0000256" key="2">
    <source>
        <dbReference type="ARBA" id="ARBA00009370"/>
    </source>
</evidence>
<keyword evidence="3" id="KW-1133">Transmembrane helix</keyword>
<reference evidence="6" key="1">
    <citation type="submission" date="2018-12" db="EMBL/GenBank/DDBJ databases">
        <title>Tengunoibacter tsumagoiensis gen. nov., sp. nov., Dictyobacter kobayashii sp. nov., D. alpinus sp. nov., and D. joshuensis sp. nov. and description of Dictyobacteraceae fam. nov. within the order Ktedonobacterales isolated from Tengu-no-mugimeshi.</title>
        <authorList>
            <person name="Wang C.M."/>
            <person name="Zheng Y."/>
            <person name="Sakai Y."/>
            <person name="Toyoda A."/>
            <person name="Minakuchi Y."/>
            <person name="Abe K."/>
            <person name="Yokota A."/>
            <person name="Yabe S."/>
        </authorList>
    </citation>
    <scope>NUCLEOTIDE SEQUENCE [LARGE SCALE GENOMIC DNA]</scope>
    <source>
        <strain evidence="6">S-27</strain>
    </source>
</reference>
<dbReference type="AlphaFoldDB" id="A0A401ZRX7"/>
<protein>
    <recommendedName>
        <fullName evidence="3">Signal peptidase I</fullName>
        <ecNumber evidence="3">3.4.21.89</ecNumber>
    </recommendedName>
</protein>
<dbReference type="GO" id="GO:0005886">
    <property type="term" value="C:plasma membrane"/>
    <property type="evidence" value="ECO:0007669"/>
    <property type="project" value="UniProtKB-SubCell"/>
</dbReference>
<gene>
    <name evidence="5" type="ORF">KDAU_69500</name>
</gene>
<feature type="transmembrane region" description="Helical" evidence="3">
    <location>
        <begin position="6"/>
        <end position="28"/>
    </location>
</feature>
<dbReference type="RefSeq" id="WP_126602215.1">
    <property type="nucleotide sequence ID" value="NZ_BIFQ01000002.1"/>
</dbReference>
<feature type="domain" description="Peptidase S26" evidence="4">
    <location>
        <begin position="9"/>
        <end position="160"/>
    </location>
</feature>
<dbReference type="SUPFAM" id="SSF51306">
    <property type="entry name" value="LexA/Signal peptidase"/>
    <property type="match status" value="1"/>
</dbReference>
<accession>A0A401ZRX7</accession>
<comment type="catalytic activity">
    <reaction evidence="3">
        <text>Cleavage of hydrophobic, N-terminal signal or leader sequences from secreted and periplasmic proteins.</text>
        <dbReference type="EC" id="3.4.21.89"/>
    </reaction>
</comment>
<keyword evidence="3" id="KW-0472">Membrane</keyword>
<dbReference type="GO" id="GO:0006465">
    <property type="term" value="P:signal peptide processing"/>
    <property type="evidence" value="ECO:0007669"/>
    <property type="project" value="InterPro"/>
</dbReference>
<keyword evidence="6" id="KW-1185">Reference proteome</keyword>
<comment type="caution">
    <text evidence="5">The sequence shown here is derived from an EMBL/GenBank/DDBJ whole genome shotgun (WGS) entry which is preliminary data.</text>
</comment>
<dbReference type="PRINTS" id="PR00727">
    <property type="entry name" value="LEADERPTASE"/>
</dbReference>
<evidence type="ECO:0000256" key="1">
    <source>
        <dbReference type="ARBA" id="ARBA00004401"/>
    </source>
</evidence>
<dbReference type="OrthoDB" id="9802919at2"/>